<organism evidence="2 3">
    <name type="scientific">Vibrio gelatinilyticus</name>
    <dbReference type="NCBI Taxonomy" id="2893468"/>
    <lineage>
        <taxon>Bacteria</taxon>
        <taxon>Pseudomonadati</taxon>
        <taxon>Pseudomonadota</taxon>
        <taxon>Gammaproteobacteria</taxon>
        <taxon>Vibrionales</taxon>
        <taxon>Vibrionaceae</taxon>
        <taxon>Vibrio</taxon>
    </lineage>
</organism>
<dbReference type="InterPro" id="IPR036411">
    <property type="entry name" value="TorD-like_sf"/>
</dbReference>
<dbReference type="SUPFAM" id="SSF89155">
    <property type="entry name" value="TorD-like"/>
    <property type="match status" value="1"/>
</dbReference>
<dbReference type="RefSeq" id="WP_244356237.1">
    <property type="nucleotide sequence ID" value="NZ_JAJNNZ010000004.1"/>
</dbReference>
<keyword evidence="1" id="KW-0143">Chaperone</keyword>
<dbReference type="Gene3D" id="1.10.3480.10">
    <property type="entry name" value="TorD-like"/>
    <property type="match status" value="1"/>
</dbReference>
<dbReference type="PANTHER" id="PTHR34227">
    <property type="entry name" value="CHAPERONE PROTEIN YCDY"/>
    <property type="match status" value="1"/>
</dbReference>
<dbReference type="InterPro" id="IPR050289">
    <property type="entry name" value="TorD/DmsD_chaperones"/>
</dbReference>
<gene>
    <name evidence="2" type="ORF">LNL84_06960</name>
</gene>
<evidence type="ECO:0000256" key="1">
    <source>
        <dbReference type="ARBA" id="ARBA00023186"/>
    </source>
</evidence>
<dbReference type="Pfam" id="PF02613">
    <property type="entry name" value="Nitrate_red_del"/>
    <property type="match status" value="1"/>
</dbReference>
<dbReference type="AlphaFoldDB" id="A0A9X1WHC9"/>
<proteinExistence type="predicted"/>
<dbReference type="EMBL" id="JAJNNZ010000004">
    <property type="protein sequence ID" value="MCJ2376574.1"/>
    <property type="molecule type" value="Genomic_DNA"/>
</dbReference>
<dbReference type="PANTHER" id="PTHR34227:SF1">
    <property type="entry name" value="DIMETHYL SULFOXIDE REDUCTASE CHAPERONE-RELATED"/>
    <property type="match status" value="1"/>
</dbReference>
<evidence type="ECO:0000313" key="2">
    <source>
        <dbReference type="EMBL" id="MCJ2376574.1"/>
    </source>
</evidence>
<keyword evidence="3" id="KW-1185">Reference proteome</keyword>
<comment type="caution">
    <text evidence="2">The sequence shown here is derived from an EMBL/GenBank/DDBJ whole genome shotgun (WGS) entry which is preliminary data.</text>
</comment>
<dbReference type="InterPro" id="IPR020945">
    <property type="entry name" value="DMSO/NO3_reduct_chaperone"/>
</dbReference>
<reference evidence="2" key="1">
    <citation type="submission" date="2021-11" db="EMBL/GenBank/DDBJ databases">
        <title>Vibrio ZSDE26 sp. nov. and Vibrio ZSDZ34 sp. nov., isolated from coastal seawater in Qingdao.</title>
        <authorList>
            <person name="Zhang P."/>
        </authorList>
    </citation>
    <scope>NUCLEOTIDE SEQUENCE</scope>
    <source>
        <strain evidence="2">ZSDZ34</strain>
    </source>
</reference>
<evidence type="ECO:0000313" key="3">
    <source>
        <dbReference type="Proteomes" id="UP001139488"/>
    </source>
</evidence>
<name>A0A9X1WHC9_9VIBR</name>
<protein>
    <submittedName>
        <fullName evidence="2">Molecular chaperone TorD family protein</fullName>
    </submittedName>
</protein>
<accession>A0A9X1WHC9</accession>
<dbReference type="Proteomes" id="UP001139488">
    <property type="component" value="Unassembled WGS sequence"/>
</dbReference>
<sequence length="212" mass="24006">MIEEQNQLRSDIYLLLAALCRQAPDASILEFLANLEAEAGNSDMAIAWGELSTMARQNLNNVESLEQEYQDLFIGIGKGQVVPFASWHLTGSLMEKPLAEIRQDLNTLGFERSDSVKEPEDHVSAICEVIAMLIAQGDELKAKSFFNKHLSPWYQRFYEQLNNASSAQFYKPVSTLMKRFFDVEQVKYAENPYSTQTKLKIDVKNLTSGISK</sequence>